<evidence type="ECO:0000313" key="14">
    <source>
        <dbReference type="Proteomes" id="UP000045842"/>
    </source>
</evidence>
<dbReference type="Proteomes" id="UP000046947">
    <property type="component" value="Unassembled WGS sequence"/>
</dbReference>
<evidence type="ECO:0000313" key="7">
    <source>
        <dbReference type="EMBL" id="COV48033.1"/>
    </source>
</evidence>
<dbReference type="EMBL" id="CFOE01001096">
    <property type="protein sequence ID" value="CFE48111.1"/>
    <property type="molecule type" value="Genomic_DNA"/>
</dbReference>
<dbReference type="EMBL" id="CNFT01001204">
    <property type="protein sequence ID" value="CKT00260.1"/>
    <property type="molecule type" value="Genomic_DNA"/>
</dbReference>
<evidence type="ECO:0000313" key="20">
    <source>
        <dbReference type="Proteomes" id="UP000050164"/>
    </source>
</evidence>
<dbReference type="Proteomes" id="UP000050164">
    <property type="component" value="Unassembled WGS sequence"/>
</dbReference>
<dbReference type="Proteomes" id="UP000038802">
    <property type="component" value="Unassembled WGS sequence"/>
</dbReference>
<evidence type="ECO:0000313" key="8">
    <source>
        <dbReference type="EMBL" id="COW56532.1"/>
    </source>
</evidence>
<evidence type="ECO:0000313" key="12">
    <source>
        <dbReference type="Proteomes" id="UP000039217"/>
    </source>
</evidence>
<evidence type="ECO:0000313" key="1">
    <source>
        <dbReference type="EMBL" id="CFE48111.1"/>
    </source>
</evidence>
<evidence type="ECO:0000313" key="9">
    <source>
        <dbReference type="EMBL" id="COX22711.1"/>
    </source>
</evidence>
<dbReference type="Proteomes" id="UP000039217">
    <property type="component" value="Unassembled WGS sequence"/>
</dbReference>
<dbReference type="Proteomes" id="UP000045842">
    <property type="component" value="Unassembled WGS sequence"/>
</dbReference>
<evidence type="ECO:0000313" key="3">
    <source>
        <dbReference type="EMBL" id="CKS70732.1"/>
    </source>
</evidence>
<evidence type="ECO:0000313" key="19">
    <source>
        <dbReference type="Proteomes" id="UP000049023"/>
    </source>
</evidence>
<evidence type="ECO:0000313" key="10">
    <source>
        <dbReference type="EMBL" id="COX51030.1"/>
    </source>
</evidence>
<proteinExistence type="predicted"/>
<dbReference type="EMBL" id="CNGE01001115">
    <property type="protein sequence ID" value="CKT73473.1"/>
    <property type="molecule type" value="Genomic_DNA"/>
</dbReference>
<evidence type="ECO:0000313" key="15">
    <source>
        <dbReference type="Proteomes" id="UP000046947"/>
    </source>
</evidence>
<gene>
    <name evidence="6" type="ORF">ERS007661_04112</name>
    <name evidence="7" type="ORF">ERS007679_01925</name>
    <name evidence="1" type="ORF">ERS007681_04458</name>
    <name evidence="2" type="ORF">ERS007688_03595</name>
    <name evidence="8" type="ORF">ERS007703_03862</name>
    <name evidence="10" type="ORF">ERS007720_04611</name>
    <name evidence="9" type="ORF">ERS007741_04017</name>
    <name evidence="5" type="ORF">ERS027646_04069</name>
    <name evidence="4" type="ORF">ERS027659_03840</name>
    <name evidence="3" type="ORF">ERS027661_03438</name>
</gene>
<dbReference type="EMBL" id="CNFU01000897">
    <property type="protein sequence ID" value="CKS70732.1"/>
    <property type="molecule type" value="Genomic_DNA"/>
</dbReference>
<dbReference type="EMBL" id="CSAD01000234">
    <property type="protein sequence ID" value="COV48033.1"/>
    <property type="molecule type" value="Genomic_DNA"/>
</dbReference>
<evidence type="ECO:0000313" key="17">
    <source>
        <dbReference type="Proteomes" id="UP000048600"/>
    </source>
</evidence>
<evidence type="ECO:0000313" key="4">
    <source>
        <dbReference type="EMBL" id="CKT00260.1"/>
    </source>
</evidence>
<name>A0A0U0QVJ3_MYCTX</name>
<evidence type="ECO:0000313" key="11">
    <source>
        <dbReference type="Proteomes" id="UP000038802"/>
    </source>
</evidence>
<dbReference type="Proteomes" id="UP000044938">
    <property type="component" value="Unassembled WGS sequence"/>
</dbReference>
<dbReference type="Proteomes" id="UP000048948">
    <property type="component" value="Unassembled WGS sequence"/>
</dbReference>
<evidence type="ECO:0000313" key="2">
    <source>
        <dbReference type="EMBL" id="CFE70262.1"/>
    </source>
</evidence>
<dbReference type="Proteomes" id="UP000048600">
    <property type="component" value="Unassembled WGS sequence"/>
</dbReference>
<evidence type="ECO:0000313" key="18">
    <source>
        <dbReference type="Proteomes" id="UP000048948"/>
    </source>
</evidence>
<dbReference type="EMBL" id="CHKL01000722">
    <property type="protein sequence ID" value="COX22711.1"/>
    <property type="molecule type" value="Genomic_DNA"/>
</dbReference>
<dbReference type="EMBL" id="CSAE01000580">
    <property type="protein sequence ID" value="COW56532.1"/>
    <property type="molecule type" value="Genomic_DNA"/>
</dbReference>
<dbReference type="EMBL" id="CSAJ01001039">
    <property type="protein sequence ID" value="COX51030.1"/>
    <property type="molecule type" value="Genomic_DNA"/>
</dbReference>
<accession>A0A0U0QVJ3</accession>
<reference evidence="8" key="1">
    <citation type="submission" date="2015-03" db="EMBL/GenBank/DDBJ databases">
        <authorList>
            <person name="Murphy D."/>
        </authorList>
    </citation>
    <scope>NUCLEOTIDE SEQUENCE [LARGE SCALE GENOMIC DNA]</scope>
    <source>
        <strain evidence="8">K00500041</strain>
    </source>
</reference>
<sequence>MPNKICHSHDSGPLDDCNRGEVRLCSALGSPVIISVSVDWAVPAAVATAAACVP</sequence>
<evidence type="ECO:0000313" key="6">
    <source>
        <dbReference type="EMBL" id="CNW58567.1"/>
    </source>
</evidence>
<reference evidence="11 12" key="2">
    <citation type="submission" date="2015-03" db="EMBL/GenBank/DDBJ databases">
        <authorList>
            <consortium name="Pathogen Informatics"/>
        </authorList>
    </citation>
    <scope>NUCLEOTIDE SEQUENCE [LARGE SCALE GENOMIC DNA]</scope>
    <source>
        <strain evidence="5 18">Bir 172</strain>
        <strain evidence="4 20">Bir 185</strain>
        <strain evidence="3 19">Bir 187</strain>
        <strain evidence="6 12">D00501624</strain>
        <strain evidence="7 14">G09801536</strain>
        <strain evidence="1 16">G09901357</strain>
        <strain evidence="2 15">H09601792</strain>
        <strain evidence="11">K00500041</strain>
        <strain evidence="10 13">M09401471</strain>
        <strain evidence="9 17">P00601463</strain>
    </source>
</reference>
<evidence type="ECO:0000313" key="16">
    <source>
        <dbReference type="Proteomes" id="UP000048289"/>
    </source>
</evidence>
<protein>
    <submittedName>
        <fullName evidence="8">Uncharacterized protein</fullName>
    </submittedName>
</protein>
<evidence type="ECO:0000313" key="13">
    <source>
        <dbReference type="Proteomes" id="UP000044938"/>
    </source>
</evidence>
<evidence type="ECO:0000313" key="5">
    <source>
        <dbReference type="EMBL" id="CKT73473.1"/>
    </source>
</evidence>
<organism evidence="8 11">
    <name type="scientific">Mycobacterium tuberculosis</name>
    <dbReference type="NCBI Taxonomy" id="1773"/>
    <lineage>
        <taxon>Bacteria</taxon>
        <taxon>Bacillati</taxon>
        <taxon>Actinomycetota</taxon>
        <taxon>Actinomycetes</taxon>
        <taxon>Mycobacteriales</taxon>
        <taxon>Mycobacteriaceae</taxon>
        <taxon>Mycobacterium</taxon>
        <taxon>Mycobacterium tuberculosis complex</taxon>
    </lineage>
</organism>
<dbReference type="Proteomes" id="UP000049023">
    <property type="component" value="Unassembled WGS sequence"/>
</dbReference>
<dbReference type="AlphaFoldDB" id="A0A0U0QVJ3"/>
<dbReference type="Proteomes" id="UP000048289">
    <property type="component" value="Unassembled WGS sequence"/>
</dbReference>
<dbReference type="EMBL" id="CQQC01002186">
    <property type="protein sequence ID" value="CNW58567.1"/>
    <property type="molecule type" value="Genomic_DNA"/>
</dbReference>
<dbReference type="EMBL" id="CFOH01000812">
    <property type="protein sequence ID" value="CFE70262.1"/>
    <property type="molecule type" value="Genomic_DNA"/>
</dbReference>